<gene>
    <name evidence="2" type="ORF">HED55_02965</name>
</gene>
<reference evidence="2 3" key="1">
    <citation type="submission" date="2020-03" db="EMBL/GenBank/DDBJ databases">
        <title>Whole genome sequencing of clinical and environmental type strains of Ochrobactrum.</title>
        <authorList>
            <person name="Dharne M."/>
        </authorList>
    </citation>
    <scope>NUCLEOTIDE SEQUENCE [LARGE SCALE GENOMIC DNA]</scope>
    <source>
        <strain evidence="2 3">CIP 109452</strain>
    </source>
</reference>
<keyword evidence="1" id="KW-0472">Membrane</keyword>
<dbReference type="InterPro" id="IPR008407">
    <property type="entry name" value="Brnchd-chn_aa_trnsp_AzlD"/>
</dbReference>
<name>A0ABX1DIG9_9HYPH</name>
<proteinExistence type="predicted"/>
<organism evidence="2 3">
    <name type="scientific">Brucella haematophila</name>
    <dbReference type="NCBI Taxonomy" id="419474"/>
    <lineage>
        <taxon>Bacteria</taxon>
        <taxon>Pseudomonadati</taxon>
        <taxon>Pseudomonadota</taxon>
        <taxon>Alphaproteobacteria</taxon>
        <taxon>Hyphomicrobiales</taxon>
        <taxon>Brucellaceae</taxon>
        <taxon>Brucella/Ochrobactrum group</taxon>
        <taxon>Brucella</taxon>
    </lineage>
</organism>
<dbReference type="EMBL" id="JAAVLN010000001">
    <property type="protein sequence ID" value="NKC02719.1"/>
    <property type="molecule type" value="Genomic_DNA"/>
</dbReference>
<comment type="caution">
    <text evidence="2">The sequence shown here is derived from an EMBL/GenBank/DDBJ whole genome shotgun (WGS) entry which is preliminary data.</text>
</comment>
<accession>A0ABX1DIG9</accession>
<dbReference type="Pfam" id="PF05437">
    <property type="entry name" value="AzlD"/>
    <property type="match status" value="1"/>
</dbReference>
<protein>
    <submittedName>
        <fullName evidence="2">AzlD domain-containing protein</fullName>
    </submittedName>
</protein>
<feature type="transmembrane region" description="Helical" evidence="1">
    <location>
        <begin position="46"/>
        <end position="65"/>
    </location>
</feature>
<evidence type="ECO:0000256" key="1">
    <source>
        <dbReference type="SAM" id="Phobius"/>
    </source>
</evidence>
<dbReference type="Proteomes" id="UP000704467">
    <property type="component" value="Unassembled WGS sequence"/>
</dbReference>
<feature type="transmembrane region" description="Helical" evidence="1">
    <location>
        <begin position="97"/>
        <end position="115"/>
    </location>
</feature>
<evidence type="ECO:0000313" key="2">
    <source>
        <dbReference type="EMBL" id="NKC02719.1"/>
    </source>
</evidence>
<keyword evidence="1" id="KW-1133">Transmembrane helix</keyword>
<keyword evidence="3" id="KW-1185">Reference proteome</keyword>
<evidence type="ECO:0000313" key="3">
    <source>
        <dbReference type="Proteomes" id="UP000704467"/>
    </source>
</evidence>
<feature type="transmembrane region" description="Helical" evidence="1">
    <location>
        <begin position="12"/>
        <end position="34"/>
    </location>
</feature>
<sequence>MNWNSFDSWWWPFVFIILAGSLPTYIFRVMGVIVGGRVREDPELLVLVRCIATALVAGVIAQLILYPNGALADSPIWLRVGAAGAGFAAYLMAGKRLLVGIAVAEILLVTGLLTLKKKSLIRALREFSQHLLKERRGLPSGRYAA</sequence>
<keyword evidence="1" id="KW-0812">Transmembrane</keyword>